<dbReference type="OMA" id="FLYICNT"/>
<organism evidence="2 4">
    <name type="scientific">Anaeramoeba ignava</name>
    <name type="common">Anaerobic marine amoeba</name>
    <dbReference type="NCBI Taxonomy" id="1746090"/>
    <lineage>
        <taxon>Eukaryota</taxon>
        <taxon>Metamonada</taxon>
        <taxon>Anaeramoebidae</taxon>
        <taxon>Anaeramoeba</taxon>
    </lineage>
</organism>
<keyword evidence="4" id="KW-1185">Reference proteome</keyword>
<dbReference type="PROSITE" id="PS00018">
    <property type="entry name" value="EF_HAND_1"/>
    <property type="match status" value="1"/>
</dbReference>
<name>A0A9Q0R522_ANAIG</name>
<evidence type="ECO:0000313" key="3">
    <source>
        <dbReference type="EMBL" id="KAJ5067824.1"/>
    </source>
</evidence>
<accession>A0A9Q0R522</accession>
<dbReference type="InterPro" id="IPR001611">
    <property type="entry name" value="Leu-rich_rpt"/>
</dbReference>
<dbReference type="SMART" id="SM00368">
    <property type="entry name" value="LRR_RI"/>
    <property type="match status" value="6"/>
</dbReference>
<comment type="caution">
    <text evidence="2">The sequence shown here is derived from an EMBL/GenBank/DDBJ whole genome shotgun (WGS) entry which is preliminary data.</text>
</comment>
<evidence type="ECO:0000256" key="1">
    <source>
        <dbReference type="SAM" id="MobiDB-lite"/>
    </source>
</evidence>
<dbReference type="PANTHER" id="PTHR24112">
    <property type="entry name" value="LEUCINE-RICH REPEAT, ISOFORM F-RELATED"/>
    <property type="match status" value="1"/>
</dbReference>
<dbReference type="Proteomes" id="UP001149090">
    <property type="component" value="Unassembled WGS sequence"/>
</dbReference>
<dbReference type="InterPro" id="IPR032675">
    <property type="entry name" value="LRR_dom_sf"/>
</dbReference>
<evidence type="ECO:0000313" key="2">
    <source>
        <dbReference type="EMBL" id="KAJ5067554.1"/>
    </source>
</evidence>
<dbReference type="GO" id="GO:0005886">
    <property type="term" value="C:plasma membrane"/>
    <property type="evidence" value="ECO:0007669"/>
    <property type="project" value="TreeGrafter"/>
</dbReference>
<evidence type="ECO:0000313" key="4">
    <source>
        <dbReference type="Proteomes" id="UP001149090"/>
    </source>
</evidence>
<dbReference type="EMBL" id="JAPDFW010000125">
    <property type="protein sequence ID" value="KAJ5067554.1"/>
    <property type="molecule type" value="Genomic_DNA"/>
</dbReference>
<dbReference type="AlphaFoldDB" id="A0A9Q0R522"/>
<dbReference type="GO" id="GO:0034315">
    <property type="term" value="P:regulation of Arp2/3 complex-mediated actin nucleation"/>
    <property type="evidence" value="ECO:0007669"/>
    <property type="project" value="TreeGrafter"/>
</dbReference>
<dbReference type="InterPro" id="IPR051279">
    <property type="entry name" value="PP1-Reg/Actin-Interact_Protein"/>
</dbReference>
<reference evidence="2" key="1">
    <citation type="submission" date="2022-10" db="EMBL/GenBank/DDBJ databases">
        <title>Novel sulphate-reducing endosymbionts in the free-living metamonad Anaeramoeba.</title>
        <authorList>
            <person name="Jerlstrom-Hultqvist J."/>
            <person name="Cepicka I."/>
            <person name="Gallot-Lavallee L."/>
            <person name="Salas-Leiva D."/>
            <person name="Curtis B.A."/>
            <person name="Zahonova K."/>
            <person name="Pipaliya S."/>
            <person name="Dacks J."/>
            <person name="Roger A.J."/>
        </authorList>
    </citation>
    <scope>NUCLEOTIDE SEQUENCE</scope>
    <source>
        <strain evidence="2">BMAN</strain>
    </source>
</reference>
<dbReference type="SUPFAM" id="SSF52047">
    <property type="entry name" value="RNI-like"/>
    <property type="match status" value="3"/>
</dbReference>
<feature type="region of interest" description="Disordered" evidence="1">
    <location>
        <begin position="705"/>
        <end position="746"/>
    </location>
</feature>
<dbReference type="EMBL" id="JAPDFW010000125">
    <property type="protein sequence ID" value="KAJ5067824.1"/>
    <property type="molecule type" value="Genomic_DNA"/>
</dbReference>
<dbReference type="GO" id="GO:0016477">
    <property type="term" value="P:cell migration"/>
    <property type="evidence" value="ECO:0007669"/>
    <property type="project" value="TreeGrafter"/>
</dbReference>
<dbReference type="OrthoDB" id="18598at2759"/>
<proteinExistence type="predicted"/>
<dbReference type="GO" id="GO:0030027">
    <property type="term" value="C:lamellipodium"/>
    <property type="evidence" value="ECO:0007669"/>
    <property type="project" value="TreeGrafter"/>
</dbReference>
<dbReference type="Pfam" id="PF13516">
    <property type="entry name" value="LRR_6"/>
    <property type="match status" value="1"/>
</dbReference>
<dbReference type="InterPro" id="IPR018247">
    <property type="entry name" value="EF_Hand_1_Ca_BS"/>
</dbReference>
<protein>
    <submittedName>
        <fullName evidence="2">Uncharacterized protein</fullName>
    </submittedName>
</protein>
<dbReference type="PANTHER" id="PTHR24112:SF66">
    <property type="entry name" value="LEUCINE-RICH REPEAT, ISOFORM F"/>
    <property type="match status" value="1"/>
</dbReference>
<sequence length="746" mass="84385">MSDKKEVTDKIKSTISNLLPGEKIQFLEWITKQKAKNKVEDRLVVLTSYRVITFGKRKTSIKAKICRNGHLFDLKELTSFDDKKLKAVFKDFELEITSEKANEITETILKNYLKISLGIPEEHYLKFSCIPEGRLGPFDIETSQADGFLDAYNAWSNYYSTPPNSEFINFVQKEILSGNDEEKKRIFDLTGLKNLDKFAQEQNNSIAAIFAALRYNPFFNQLIVRNVAKRDIISLASMTISWNCNLTKITLSGTNTSEGFEKFGESLQQNKKLPLTHLDLSINKIPENKMESFTNGIRSMQTGLVYLDLSFCQLSGKSISMLFEALTKNHRHRTISYLNLSHNNFGKIGTEGFNKWMQSTQMESVLATLNLSNCSLDIGVAALSIAKNCSGLSLQFLNLSENRFEKRTYISVATMLKETKTLKELDLTRTKISSENCADILNEILSNKSIKNFSLKLGGNDIGFQGAKCLAKVIDSHPDSDSLDEIILDDNKFKAEGLALVSESLSKLVLLKKVSLSRNIVKAKNTVKILEPLSKLFQKANLQYLRIKGNDKNFLGPEIEKVFQNSTGRTNLIALDISGNHLGEKPLKALATMISQSNCQIQTLIFDENNTNIVSLQDFIWAFDSNPNLFDVRWPKNDFNRFKSSANKKESQNIKKDLKSMKKKFIEGNAKNNKGIQPISISIDYELILNNDWNTIHSIHIANDSVDERDNPNSPYSLIYDKSPKEVDLSESQGEDSQEQEKSKTD</sequence>
<dbReference type="Gene3D" id="3.80.10.10">
    <property type="entry name" value="Ribonuclease Inhibitor"/>
    <property type="match status" value="1"/>
</dbReference>
<gene>
    <name evidence="2" type="ORF">M0811_02742</name>
    <name evidence="3" type="ORF">M0811_03014</name>
</gene>